<dbReference type="Proteomes" id="UP000198908">
    <property type="component" value="Unassembled WGS sequence"/>
</dbReference>
<proteinExistence type="inferred from homology"/>
<keyword evidence="4 5" id="KW-0684">Rhamnose metabolism</keyword>
<dbReference type="STRING" id="416944.SAMN05421548_120102"/>
<dbReference type="Gene3D" id="3.30.70.100">
    <property type="match status" value="1"/>
</dbReference>
<evidence type="ECO:0000256" key="5">
    <source>
        <dbReference type="HAMAP-Rule" id="MF_01663"/>
    </source>
</evidence>
<keyword evidence="2 5" id="KW-0413">Isomerase</keyword>
<protein>
    <recommendedName>
        <fullName evidence="5 6">L-rhamnose mutarotase</fullName>
        <ecNumber evidence="5 6">5.1.3.32</ecNumber>
    </recommendedName>
    <alternativeName>
        <fullName evidence="5">Rhamnose 1-epimerase</fullName>
    </alternativeName>
    <alternativeName>
        <fullName evidence="5">Type-3 mutarotase</fullName>
    </alternativeName>
</protein>
<name>A0A1G6VBE5_9BURK</name>
<dbReference type="HAMAP" id="MF_01663">
    <property type="entry name" value="L_rham_rotase"/>
    <property type="match status" value="1"/>
</dbReference>
<dbReference type="EC" id="5.1.3.32" evidence="5 6"/>
<dbReference type="EMBL" id="FMYQ01000020">
    <property type="protein sequence ID" value="SDD50357.1"/>
    <property type="molecule type" value="Genomic_DNA"/>
</dbReference>
<evidence type="ECO:0000256" key="1">
    <source>
        <dbReference type="ARBA" id="ARBA00022490"/>
    </source>
</evidence>
<reference evidence="8" key="1">
    <citation type="submission" date="2016-09" db="EMBL/GenBank/DDBJ databases">
        <authorList>
            <person name="Varghese N."/>
            <person name="Submissions S."/>
        </authorList>
    </citation>
    <scope>NUCLEOTIDE SEQUENCE [LARGE SCALE GENOMIC DNA]</scope>
    <source>
        <strain evidence="8">TNe-862</strain>
    </source>
</reference>
<sequence>METIAFRMQLDPGKRGEYERRHREIWPQLTSALREAGMNDYRIFLDEATYQLFAVIERRDDHTMTALPELSVMRKWWDYMADLMQTDAHNVPLQQPLVQVFQLP</sequence>
<dbReference type="InterPro" id="IPR008000">
    <property type="entry name" value="Rham/fucose_mutarotase"/>
</dbReference>
<dbReference type="InterPro" id="IPR013448">
    <property type="entry name" value="L-rhamnose_mutarotase"/>
</dbReference>
<dbReference type="Pfam" id="PF05336">
    <property type="entry name" value="rhaM"/>
    <property type="match status" value="1"/>
</dbReference>
<dbReference type="GO" id="GO:0062192">
    <property type="term" value="F:L-rhamnose mutarotase activity"/>
    <property type="evidence" value="ECO:0007669"/>
    <property type="project" value="UniProtKB-UniRule"/>
</dbReference>
<dbReference type="GO" id="GO:0005737">
    <property type="term" value="C:cytoplasm"/>
    <property type="evidence" value="ECO:0007669"/>
    <property type="project" value="UniProtKB-SubCell"/>
</dbReference>
<dbReference type="RefSeq" id="WP_092000618.1">
    <property type="nucleotide sequence ID" value="NZ_FMYQ01000020.1"/>
</dbReference>
<dbReference type="InterPro" id="IPR011008">
    <property type="entry name" value="Dimeric_a/b-barrel"/>
</dbReference>
<feature type="binding site" evidence="5">
    <location>
        <position position="18"/>
    </location>
    <ligand>
        <name>substrate</name>
    </ligand>
</feature>
<keyword evidence="1 5" id="KW-0963">Cytoplasm</keyword>
<dbReference type="GO" id="GO:0019301">
    <property type="term" value="P:rhamnose catabolic process"/>
    <property type="evidence" value="ECO:0007669"/>
    <property type="project" value="UniProtKB-UniRule"/>
</dbReference>
<comment type="function">
    <text evidence="5">Involved in the anomeric conversion of L-rhamnose.</text>
</comment>
<accession>A0A1G6VBE5</accession>
<evidence type="ECO:0000313" key="8">
    <source>
        <dbReference type="Proteomes" id="UP000198908"/>
    </source>
</evidence>
<feature type="active site" description="Proton donor" evidence="5">
    <location>
        <position position="22"/>
    </location>
</feature>
<dbReference type="OrthoDB" id="9799608at2"/>
<comment type="similarity">
    <text evidence="5">Belongs to the rhamnose mutarotase family.</text>
</comment>
<dbReference type="PANTHER" id="PTHR34389">
    <property type="entry name" value="L-RHAMNOSE MUTAROTASE"/>
    <property type="match status" value="1"/>
</dbReference>
<organism evidence="7 8">
    <name type="scientific">Paraburkholderia lycopersici</name>
    <dbReference type="NCBI Taxonomy" id="416944"/>
    <lineage>
        <taxon>Bacteria</taxon>
        <taxon>Pseudomonadati</taxon>
        <taxon>Pseudomonadota</taxon>
        <taxon>Betaproteobacteria</taxon>
        <taxon>Burkholderiales</taxon>
        <taxon>Burkholderiaceae</taxon>
        <taxon>Paraburkholderia</taxon>
    </lineage>
</organism>
<dbReference type="UniPathway" id="UPA00125"/>
<keyword evidence="3 5" id="KW-0119">Carbohydrate metabolism</keyword>
<dbReference type="AlphaFoldDB" id="A0A1G6VBE5"/>
<evidence type="ECO:0000256" key="6">
    <source>
        <dbReference type="NCBIfam" id="TIGR02625"/>
    </source>
</evidence>
<dbReference type="PANTHER" id="PTHR34389:SF2">
    <property type="entry name" value="L-RHAMNOSE MUTAROTASE"/>
    <property type="match status" value="1"/>
</dbReference>
<feature type="binding site" evidence="5">
    <location>
        <begin position="76"/>
        <end position="77"/>
    </location>
    <ligand>
        <name>substrate</name>
    </ligand>
</feature>
<keyword evidence="8" id="KW-1185">Reference proteome</keyword>
<dbReference type="NCBIfam" id="TIGR02625">
    <property type="entry name" value="YiiL_rotase"/>
    <property type="match status" value="1"/>
</dbReference>
<comment type="subunit">
    <text evidence="5">Homodimer.</text>
</comment>
<feature type="binding site" evidence="5">
    <location>
        <position position="41"/>
    </location>
    <ligand>
        <name>substrate</name>
    </ligand>
</feature>
<evidence type="ECO:0000256" key="3">
    <source>
        <dbReference type="ARBA" id="ARBA00023277"/>
    </source>
</evidence>
<gene>
    <name evidence="5" type="primary">rhaM</name>
    <name evidence="7" type="ORF">SAMN05421548_120102</name>
</gene>
<comment type="pathway">
    <text evidence="5">Carbohydrate metabolism; L-rhamnose metabolism.</text>
</comment>
<comment type="catalytic activity">
    <reaction evidence="5">
        <text>alpha-L-rhamnose = beta-L-rhamnose</text>
        <dbReference type="Rhea" id="RHEA:25584"/>
        <dbReference type="ChEBI" id="CHEBI:27586"/>
        <dbReference type="ChEBI" id="CHEBI:27907"/>
        <dbReference type="EC" id="5.1.3.32"/>
    </reaction>
</comment>
<dbReference type="SUPFAM" id="SSF54909">
    <property type="entry name" value="Dimeric alpha+beta barrel"/>
    <property type="match status" value="1"/>
</dbReference>
<evidence type="ECO:0000256" key="2">
    <source>
        <dbReference type="ARBA" id="ARBA00023235"/>
    </source>
</evidence>
<comment type="subcellular location">
    <subcellularLocation>
        <location evidence="5">Cytoplasm</location>
    </subcellularLocation>
</comment>
<evidence type="ECO:0000256" key="4">
    <source>
        <dbReference type="ARBA" id="ARBA00023308"/>
    </source>
</evidence>
<evidence type="ECO:0000313" key="7">
    <source>
        <dbReference type="EMBL" id="SDD50357.1"/>
    </source>
</evidence>